<evidence type="ECO:0000313" key="1">
    <source>
        <dbReference type="EMBL" id="MDF0600192.1"/>
    </source>
</evidence>
<gene>
    <name evidence="1" type="ORF">P1J78_05570</name>
</gene>
<proteinExistence type="predicted"/>
<dbReference type="EMBL" id="JARGYC010000010">
    <property type="protein sequence ID" value="MDF0600192.1"/>
    <property type="molecule type" value="Genomic_DNA"/>
</dbReference>
<accession>A0AAE3NQE6</accession>
<evidence type="ECO:0000313" key="2">
    <source>
        <dbReference type="Proteomes" id="UP001220964"/>
    </source>
</evidence>
<keyword evidence="2" id="KW-1185">Reference proteome</keyword>
<dbReference type="InterPro" id="IPR010424">
    <property type="entry name" value="EutQ"/>
</dbReference>
<name>A0AAE3NQE6_9RHOB</name>
<dbReference type="InterPro" id="IPR014710">
    <property type="entry name" value="RmlC-like_jellyroll"/>
</dbReference>
<reference evidence="1" key="1">
    <citation type="submission" date="2023-03" db="EMBL/GenBank/DDBJ databases">
        <title>Multiphase analysis and comparison of six strains from genera Psychromarinibacter, Lutimaribacter, and Maritimibacter, including a novel species: Psychromarinibacter sediminicola sp. nov.</title>
        <authorList>
            <person name="Wang Y.-H."/>
            <person name="Ye M.-Q."/>
            <person name="Du Z.-J."/>
        </authorList>
    </citation>
    <scope>NUCLEOTIDE SEQUENCE</scope>
    <source>
        <strain evidence="1">C21-152</strain>
    </source>
</reference>
<dbReference type="Gene3D" id="2.60.120.10">
    <property type="entry name" value="Jelly Rolls"/>
    <property type="match status" value="1"/>
</dbReference>
<dbReference type="AlphaFoldDB" id="A0AAE3NQE6"/>
<dbReference type="RefSeq" id="WP_275566336.1">
    <property type="nucleotide sequence ID" value="NZ_JARGYC010000010.1"/>
</dbReference>
<protein>
    <submittedName>
        <fullName evidence="1">AraC family ligand binding domain-containing protein</fullName>
    </submittedName>
</protein>
<comment type="caution">
    <text evidence="1">The sequence shown here is derived from an EMBL/GenBank/DDBJ whole genome shotgun (WGS) entry which is preliminary data.</text>
</comment>
<dbReference type="Proteomes" id="UP001220964">
    <property type="component" value="Unassembled WGS sequence"/>
</dbReference>
<dbReference type="InterPro" id="IPR011051">
    <property type="entry name" value="RmlC_Cupin_sf"/>
</dbReference>
<sequence>MTGAQVFHAADRHLKPAVTETGTTMIAREIGTPLSRHMGAGIEVLDGVTIDWTVTYDEVLFIHSGRLTVEFDGTRHDCAPGDIVWLPKGTSLRYIAEGRAEYFYALYPVDWAARQGVEEP</sequence>
<dbReference type="Pfam" id="PF06249">
    <property type="entry name" value="EutQ"/>
    <property type="match status" value="1"/>
</dbReference>
<organism evidence="1 2">
    <name type="scientific">Psychromarinibacter sediminicola</name>
    <dbReference type="NCBI Taxonomy" id="3033385"/>
    <lineage>
        <taxon>Bacteria</taxon>
        <taxon>Pseudomonadati</taxon>
        <taxon>Pseudomonadota</taxon>
        <taxon>Alphaproteobacteria</taxon>
        <taxon>Rhodobacterales</taxon>
        <taxon>Paracoccaceae</taxon>
        <taxon>Psychromarinibacter</taxon>
    </lineage>
</organism>
<dbReference type="SUPFAM" id="SSF51182">
    <property type="entry name" value="RmlC-like cupins"/>
    <property type="match status" value="1"/>
</dbReference>